<keyword evidence="4" id="KW-1185">Reference proteome</keyword>
<keyword evidence="1" id="KW-1133">Transmembrane helix</keyword>
<reference evidence="3 4" key="2">
    <citation type="submission" date="2018-11" db="EMBL/GenBank/DDBJ databases">
        <authorList>
            <consortium name="Pathogen Informatics"/>
        </authorList>
    </citation>
    <scope>NUCLEOTIDE SEQUENCE [LARGE SCALE GENOMIC DNA]</scope>
</reference>
<dbReference type="STRING" id="102285.A0A0R3TF55"/>
<evidence type="ECO:0000256" key="1">
    <source>
        <dbReference type="SAM" id="Phobius"/>
    </source>
</evidence>
<keyword evidence="1" id="KW-0472">Membrane</keyword>
<dbReference type="EMBL" id="UZAE01005219">
    <property type="protein sequence ID" value="VDO01552.1"/>
    <property type="molecule type" value="Genomic_DNA"/>
</dbReference>
<feature type="transmembrane region" description="Helical" evidence="1">
    <location>
        <begin position="365"/>
        <end position="386"/>
    </location>
</feature>
<evidence type="ECO:0000313" key="5">
    <source>
        <dbReference type="WBParaSite" id="HNAJ_0000569501-mRNA-1"/>
    </source>
</evidence>
<accession>A0A0R3TF55</accession>
<reference evidence="5" key="1">
    <citation type="submission" date="2017-02" db="UniProtKB">
        <authorList>
            <consortium name="WormBaseParasite"/>
        </authorList>
    </citation>
    <scope>IDENTIFICATION</scope>
</reference>
<evidence type="ECO:0000256" key="2">
    <source>
        <dbReference type="SAM" id="SignalP"/>
    </source>
</evidence>
<dbReference type="WBParaSite" id="HNAJ_0000569501-mRNA-1">
    <property type="protein sequence ID" value="HNAJ_0000569501-mRNA-1"/>
    <property type="gene ID" value="HNAJ_0000569501"/>
</dbReference>
<dbReference type="AlphaFoldDB" id="A0A0R3TF55"/>
<keyword evidence="2" id="KW-0732">Signal</keyword>
<gene>
    <name evidence="3" type="ORF">HNAJ_LOCUS5692</name>
</gene>
<organism evidence="5">
    <name type="scientific">Rodentolepis nana</name>
    <name type="common">Dwarf tapeworm</name>
    <name type="synonym">Hymenolepis nana</name>
    <dbReference type="NCBI Taxonomy" id="102285"/>
    <lineage>
        <taxon>Eukaryota</taxon>
        <taxon>Metazoa</taxon>
        <taxon>Spiralia</taxon>
        <taxon>Lophotrochozoa</taxon>
        <taxon>Platyhelminthes</taxon>
        <taxon>Cestoda</taxon>
        <taxon>Eucestoda</taxon>
        <taxon>Cyclophyllidea</taxon>
        <taxon>Hymenolepididae</taxon>
        <taxon>Rodentolepis</taxon>
    </lineage>
</organism>
<evidence type="ECO:0000313" key="3">
    <source>
        <dbReference type="EMBL" id="VDO01552.1"/>
    </source>
</evidence>
<feature type="signal peptide" evidence="2">
    <location>
        <begin position="1"/>
        <end position="24"/>
    </location>
</feature>
<keyword evidence="1" id="KW-0812">Transmembrane</keyword>
<evidence type="ECO:0000313" key="4">
    <source>
        <dbReference type="Proteomes" id="UP000278807"/>
    </source>
</evidence>
<dbReference type="Proteomes" id="UP000278807">
    <property type="component" value="Unassembled WGS sequence"/>
</dbReference>
<feature type="chain" id="PRO_5043131790" evidence="2">
    <location>
        <begin position="25"/>
        <end position="431"/>
    </location>
</feature>
<proteinExistence type="predicted"/>
<protein>
    <submittedName>
        <fullName evidence="5">EGF-like domain-containing protein</fullName>
    </submittedName>
</protein>
<sequence>MGIKNSLLLQFTLFCVIIIHLSRSDILEDKLWSACTEEQEKLCHPGRCKPAPRDYPESYTCDCTRHTYLDRTFDSTKDPPIVAQCSPLLYNPCIQCHEKNTIKCTPTSNSSSICHCYQEYSEASNCFEKKNPCEVIPLGASQSGNVACKVEFGNLCIPQMGTQKYTCICMTPFRASRDLNFPNCMGEQETPCDRQLCVGFQPLTPRDTTVTPRSVIIAGVPESGYEEGAKCVGNGTCVCPNNWHGEHCINWHASPLEVSWTSYTACKPECLDRSLLSPLSDATGIGYRVSTSFCDAEDQRYCEGTLKRWIRCKVTTLCPREDEKETEKFESEVAKVSAEIMKEFYNKDVAVQMESPELLIWSEKWNLFFIYFLITVFGFTLTVTLMEIGGAIRLTKAQINAIIAKEGADMEGRRFDFRRVVIRRKGNETVV</sequence>
<name>A0A0R3TF55_RODNA</name>
<dbReference type="OrthoDB" id="6219663at2759"/>